<dbReference type="RefSeq" id="WP_273949540.1">
    <property type="nucleotide sequence ID" value="NZ_JAQSIP010000002.1"/>
</dbReference>
<dbReference type="InterPro" id="IPR010252">
    <property type="entry name" value="HutF"/>
</dbReference>
<dbReference type="SUPFAM" id="SSF51556">
    <property type="entry name" value="Metallo-dependent hydrolases"/>
    <property type="match status" value="1"/>
</dbReference>
<evidence type="ECO:0000259" key="6">
    <source>
        <dbReference type="Pfam" id="PF22429"/>
    </source>
</evidence>
<dbReference type="Gene3D" id="2.30.40.10">
    <property type="entry name" value="Urease, subunit C, domain 1"/>
    <property type="match status" value="1"/>
</dbReference>
<evidence type="ECO:0000256" key="1">
    <source>
        <dbReference type="ARBA" id="ARBA00001947"/>
    </source>
</evidence>
<evidence type="ECO:0000256" key="2">
    <source>
        <dbReference type="ARBA" id="ARBA00022723"/>
    </source>
</evidence>
<dbReference type="PANTHER" id="PTHR11271:SF48">
    <property type="entry name" value="AMIDOHYDROLASE-RELATED DOMAIN-CONTAINING PROTEIN"/>
    <property type="match status" value="1"/>
</dbReference>
<dbReference type="InterPro" id="IPR051607">
    <property type="entry name" value="Metallo-dep_hydrolases"/>
</dbReference>
<gene>
    <name evidence="7" type="ORF">PSQ40_05765</name>
</gene>
<dbReference type="Pfam" id="PF01979">
    <property type="entry name" value="Amidohydro_1"/>
    <property type="match status" value="1"/>
</dbReference>
<dbReference type="NCBIfam" id="NF006684">
    <property type="entry name" value="PRK09229.1-5"/>
    <property type="match status" value="1"/>
</dbReference>
<keyword evidence="2" id="KW-0479">Metal-binding</keyword>
<proteinExistence type="predicted"/>
<sequence>MSARQLFAEHALLPTGWAQNVWLAWDAQGQWTQVQAGTTPPPGVARAAGPVLPGLPNLHSHAFQRAFAGLTEYRSAQAGQSDSFWSWRTLMYRFAGHLTPERLEAIATWLYLEMLEAGYTSVCEFHYVHHQSDGQPYADAGTLSRCLLRAAQRVGLGLTLLPVLYQTGGFGQQAPHAGQRRFLNATDALLRLLQDLAPDATAQGARLGLAPHSLRAVPPDSLRDAVAGLTALDPSAPIHLHIAEQTQEVDDCLLWTGQRPVQWLLDHAPVDGRWCLVHATHMNEGEYRRAAARGAVAGLCPSTEANLGDGLFDLPLWTEAGGRWGLGSDSHACVNAAEEMMLLEYGQRLQRRQRNVLSAPDQPHVATAITLQAVAGGAQASARPVAGLAVGQRADLVVLDPQHLALAGLSAQDMLSAHVFGSHRSSAIAQVMTGGVLRVQQGRHALHEAAAPAFVQARSALLAAV</sequence>
<keyword evidence="8" id="KW-1185">Reference proteome</keyword>
<feature type="domain" description="Formimidoylglutamate deiminase N-terminal" evidence="6">
    <location>
        <begin position="6"/>
        <end position="43"/>
    </location>
</feature>
<comment type="caution">
    <text evidence="7">The sequence shown here is derived from an EMBL/GenBank/DDBJ whole genome shotgun (WGS) entry which is preliminary data.</text>
</comment>
<dbReference type="Proteomes" id="UP001528673">
    <property type="component" value="Unassembled WGS sequence"/>
</dbReference>
<keyword evidence="4" id="KW-0862">Zinc</keyword>
<dbReference type="InterPro" id="IPR006680">
    <property type="entry name" value="Amidohydro-rel"/>
</dbReference>
<feature type="domain" description="Amidohydrolase-related" evidence="5">
    <location>
        <begin position="51"/>
        <end position="436"/>
    </location>
</feature>
<keyword evidence="3 7" id="KW-0378">Hydrolase</keyword>
<dbReference type="InterPro" id="IPR011059">
    <property type="entry name" value="Metal-dep_hydrolase_composite"/>
</dbReference>
<dbReference type="PANTHER" id="PTHR11271">
    <property type="entry name" value="GUANINE DEAMINASE"/>
    <property type="match status" value="1"/>
</dbReference>
<comment type="cofactor">
    <cofactor evidence="1">
        <name>Zn(2+)</name>
        <dbReference type="ChEBI" id="CHEBI:29105"/>
    </cofactor>
</comment>
<accession>A0ABT5MZ81</accession>
<dbReference type="NCBIfam" id="TIGR02022">
    <property type="entry name" value="hutF"/>
    <property type="match status" value="1"/>
</dbReference>
<reference evidence="7 8" key="1">
    <citation type="submission" date="2023-02" db="EMBL/GenBank/DDBJ databases">
        <title>Bacterial whole genomic sequence of Curvibacter sp. HBC61.</title>
        <authorList>
            <person name="Le V."/>
            <person name="Ko S.-R."/>
            <person name="Ahn C.-Y."/>
            <person name="Oh H.-M."/>
        </authorList>
    </citation>
    <scope>NUCLEOTIDE SEQUENCE [LARGE SCALE GENOMIC DNA]</scope>
    <source>
        <strain evidence="7 8">HBC61</strain>
    </source>
</reference>
<evidence type="ECO:0000256" key="4">
    <source>
        <dbReference type="ARBA" id="ARBA00022833"/>
    </source>
</evidence>
<dbReference type="InterPro" id="IPR032466">
    <property type="entry name" value="Metal_Hydrolase"/>
</dbReference>
<name>A0ABT5MZ81_9BURK</name>
<organism evidence="7 8">
    <name type="scientific">Curvibacter cyanobacteriorum</name>
    <dbReference type="NCBI Taxonomy" id="3026422"/>
    <lineage>
        <taxon>Bacteria</taxon>
        <taxon>Pseudomonadati</taxon>
        <taxon>Pseudomonadota</taxon>
        <taxon>Betaproteobacteria</taxon>
        <taxon>Burkholderiales</taxon>
        <taxon>Comamonadaceae</taxon>
        <taxon>Curvibacter</taxon>
    </lineage>
</organism>
<protein>
    <submittedName>
        <fullName evidence="7">Formimidoylglutamate deiminase</fullName>
        <ecNumber evidence="7">3.5.3.13</ecNumber>
    </submittedName>
</protein>
<dbReference type="Gene3D" id="3.20.20.140">
    <property type="entry name" value="Metal-dependent hydrolases"/>
    <property type="match status" value="1"/>
</dbReference>
<dbReference type="EMBL" id="JAQSIP010000002">
    <property type="protein sequence ID" value="MDD0838073.1"/>
    <property type="molecule type" value="Genomic_DNA"/>
</dbReference>
<dbReference type="EC" id="3.5.3.13" evidence="7"/>
<dbReference type="Pfam" id="PF22429">
    <property type="entry name" value="HutF_N"/>
    <property type="match status" value="1"/>
</dbReference>
<evidence type="ECO:0000259" key="5">
    <source>
        <dbReference type="Pfam" id="PF01979"/>
    </source>
</evidence>
<dbReference type="NCBIfam" id="NF006681">
    <property type="entry name" value="PRK09229.1-2"/>
    <property type="match status" value="1"/>
</dbReference>
<dbReference type="SUPFAM" id="SSF51338">
    <property type="entry name" value="Composite domain of metallo-dependent hydrolases"/>
    <property type="match status" value="1"/>
</dbReference>
<evidence type="ECO:0000313" key="7">
    <source>
        <dbReference type="EMBL" id="MDD0838073.1"/>
    </source>
</evidence>
<evidence type="ECO:0000256" key="3">
    <source>
        <dbReference type="ARBA" id="ARBA00022801"/>
    </source>
</evidence>
<dbReference type="InterPro" id="IPR055156">
    <property type="entry name" value="HutF-like_N"/>
</dbReference>
<evidence type="ECO:0000313" key="8">
    <source>
        <dbReference type="Proteomes" id="UP001528673"/>
    </source>
</evidence>
<dbReference type="GO" id="GO:0050416">
    <property type="term" value="F:formimidoylglutamate deiminase activity"/>
    <property type="evidence" value="ECO:0007669"/>
    <property type="project" value="UniProtKB-EC"/>
</dbReference>